<dbReference type="InterPro" id="IPR044048">
    <property type="entry name" value="Big_12"/>
</dbReference>
<dbReference type="Proteomes" id="UP000295499">
    <property type="component" value="Unassembled WGS sequence"/>
</dbReference>
<feature type="domain" description="Cadherin" evidence="3">
    <location>
        <begin position="2692"/>
        <end position="2786"/>
    </location>
</feature>
<protein>
    <submittedName>
        <fullName evidence="4">Gliding motility-associated-like protein</fullName>
    </submittedName>
</protein>
<evidence type="ECO:0000313" key="4">
    <source>
        <dbReference type="EMBL" id="TDO19066.1"/>
    </source>
</evidence>
<sequence length="3058" mass="314253">MNKFYKSRFNLRVVLLFLLMLSQTSLLKAQDCAATVVSKTGLKNNAVSGIAYGNSAYVAVGINGSILNSADGKIWSQIKTDAFLATEYTRVIYGADKFVAIGSGGKIATSPDGTNWTIRTSGTTNPLVSIAYGNGKYIALAGGGVAISSPDGVSWTTIATGMSTNADDYVKDVAYGNNTFVIGQQIRATNLSVAYSSASGNANTWTRTTIFNATDLNNLVFINDKFWTFNAGNKIYTSSNGATWTALTGTVLTGTGAQVFAGYYDGSKYYFFGSGGSPINGYTAIFNSTNGNSWTMEQTKKHGLVPRGAGYFNNKGYLLTDEGISYTENGTDWSYLGLNIAGVVKNGMTYVAVGGVGSDYGGTGIISTSTDFNTWTGRSASGAKNLNGIVYAQNKYVAVGNLGTLATSTDAVTWTTGTTVANFNGTAIAASPTVFVAVGEDGIVSSTDGLTWTRRLTDANFNFRNVKYLNNRFVAVGYKDLSSYPDTHGFVKTSTDGINWTDITPQLNFVVAGFSGVVWTGSKYVLAGIEAVNAANYDFNFFSVNTTNIAVTTGYTGKKIAAGNVHFYDAYYDGDITYQNGAYIVGQTDNGNYLPVTLTTGDNSTAWTVNAMADADGFIKAWLPEGTDFKGLGYKNTKFVVTPSCMVAAPDVTKPTVAITTTAVSPVLATTTIPVTVTFSESVTGFTAAKVNVANGGISGFAGSGASYTFNVTPTAAGAVTVNIAAAAAADAAGNTSEAATQLSVTAFTPTITTVAATNIAVTSATLSGNLVSATGATITERGIVYGTALNPTITNTKVGVGTTDGPFSASVTALTTNTVYHFRAYVTYGTTTIYGDDLTVTPAAVNNAPVITSTGITAAVENVPYSYAITATDADTDPLTITATTLPSWLTIAQGASTGTAIGTPTNGGSGVAVDAQGNLYIVTSNQIYKITPAGVKTLWATKTSGITYNLAINGNYLYIGYYGSCGSLIKRMKLDDPAAGEEVVVNNANLSGGMGMTFRDGYMYFSAYSCRSIGRLNLTTLQSSVFASGLPNAGPWGLDFAENGDLYVAMMYTNTLIKFAAGTTTNPTTLLSGLPGAPSDVKIDKNGYVYVSFYGGSVGVRRYTKDLSSFITVGSGDVLGMALSAQGTLSYATYSIGQAYKLETGAVLSGTPTHANVGDHPVVINVTDGKANVQQAFTITVTDPNPPTVTAYSPLNNAIDVPLAQNLVLTFNETVVKGTGNIVIKNVANDAVVETIDVTSNKVTITNNNIVTIDPAADLAASGNYYITIDAGALKDASANNYAGITAKTAFTFKTILNQSPVFSSTAVTAVNENVAYSYTVTATDADSDPLTYTATTLPSWLTLTQTGNVVTLTGTPLHANVGNNSVVLNVSDGKANVTQSFTIAVADVTAPTVTAFAPLNNAVDVALAQNIVLTFSEDVVKGTGNITIKKVADDAVVETISVTSAQVTIATNVVTIDPAANLVAGNQYYVTVDATAIKDPSANEYAGISNKTTLAFRTIKAASVITFAAQSATYGAADFTPVYSSTNTATTVTFTSADDNVATIVDNKVHIIKAGTVSITASQAGDLSYNAATPVTQTLTINALPVTVTAQAATKVYGAAEPALTYAVSAPLKGTDALTGALSRVAGTGIGAYDITIGTLANANYALTLVSAKVTVTAKPIEVTANAGLTKVYAAAEPTIGYALSTGNTLVGGDQITGAPGRATGETVGDYAVNIGTLTAGANYTLTIAPATFSITAKPITVTANAGQTKVYLAADPALTYTAAPGSLKTGDGFTGALQRATGENVGTTYAINQGTLSAGTNYAITFVPANFAITPKAVTVTATAGQTKVFNTTDPVFAYTPDAALATGNTFTGALARAAGEDVNVYAINQGTLSAGSNYSINFVGADFSISAKPITVTATAGQSKVYLGTEPTLAYTTPAGSLKTGDFFTGALARAAGEAVNTYAINQGTLTAGSNYTITFTGANFAITPKTVTVTATAGQSKVYGAADPVFAYTPDAPLATGNTFTGTLARAAGEGVGTNYAINVGTLSAGANYSISFVPANFAITAKPITVTATAGQRKVYGSVDPAFAYTTPAGSLVGTDGFTGALTRAAGEHVGTAYAINQGTLTAGNNYTISFVPADFAITAKPIAVAATAGQSKVYGDADPVFAYTAPAGSLVNNDTFSGALTRATGENVGAAYAINQGTLTAGSDYTITYTGANFAITAKPITVAATAGQTKVYGEADPVFAYGITSGTLVGNDQFTGLLTRAAGENIGTTYPINQGTLTAGSNYTLTYTPANFSITNRAITVVADAGQTKVYGTADPVFTYSITAGNLAGNDKLTGALTRDAGEDIGAAYAITQGTLTAGSNYTITYRPRDFSITAKPITVTANAGQTKVYGATDPALTYAITSGALVGSDKITGTLSRADGENIGTTYAINQNTLTAGNNYTLTYVGDNFSITAKPIVVAATAGQTKIYGTADPVFAFTASTLVGADVFTGALSRAAGENIGNAYAINQGTLTAGSNYTITYTGANFSITPKAVAATAVAKTKVYGEGDPALTYTFAPALVNGDSFTGALSRVSGEAVNTYAINQGTLALNNNYALTFAPSALTITKKGLVITADNKEKFAGTANPELTVSFAGFVNNETRSVLTTQPAITTTATTASPIGTYTITATGAAAANYSISYINGTLTVKPAAPTSVALAGVTVFENSAAGTNAGTLSSTSDDPAATFTYSLVNGSGDTDNNLFKIVGTSLQTTAALDYESKANYSVRVRSTTQYGFSLDQVFTVALTDVNEIPTIAAIANQTICYTTNAQSVALTGVTAGQEASQTVALTVSSTNAGLFDALTVAKGNGTAGTLTYRVKNGVTGTATVTVTVRDNGGVENGGVDVTTRTFTITVNALPVVAISSDKGLSISKGVTAVLTATGGVSYSWRNMAGVISGQNTASLTIRPDVTATYEVTATNASGCSEVQTITIEVLSDYIAVKATNIMSPNGDGKNDFFIIENIDKYPNNELKVFDRAGRIIYGKKGYDNTFDATIKGSPLKEGTYYYIIDFGPNQLKKKGFITVIRDN</sequence>
<dbReference type="Pfam" id="PF13585">
    <property type="entry name" value="CHU_C"/>
    <property type="match status" value="1"/>
</dbReference>
<gene>
    <name evidence="4" type="ORF">CLV32_4689</name>
</gene>
<dbReference type="SMART" id="SM00112">
    <property type="entry name" value="CA"/>
    <property type="match status" value="1"/>
</dbReference>
<dbReference type="Gene3D" id="2.40.10.500">
    <property type="match status" value="1"/>
</dbReference>
<dbReference type="OrthoDB" id="355609at2"/>
<dbReference type="InterPro" id="IPR026341">
    <property type="entry name" value="T9SS_type_B"/>
</dbReference>
<dbReference type="Pfam" id="PF25852">
    <property type="entry name" value="DUF6242_C"/>
    <property type="match status" value="1"/>
</dbReference>
<dbReference type="SMART" id="SM00736">
    <property type="entry name" value="CADG"/>
    <property type="match status" value="1"/>
</dbReference>
<evidence type="ECO:0000256" key="1">
    <source>
        <dbReference type="ARBA" id="ARBA00022729"/>
    </source>
</evidence>
<evidence type="ECO:0000313" key="5">
    <source>
        <dbReference type="Proteomes" id="UP000295499"/>
    </source>
</evidence>
<dbReference type="Pfam" id="PF18676">
    <property type="entry name" value="MBG_2"/>
    <property type="match status" value="14"/>
</dbReference>
<dbReference type="Gene3D" id="2.60.40.60">
    <property type="entry name" value="Cadherins"/>
    <property type="match status" value="1"/>
</dbReference>
<dbReference type="NCBIfam" id="TIGR04131">
    <property type="entry name" value="Bac_Flav_CTERM"/>
    <property type="match status" value="1"/>
</dbReference>
<name>A0A4R6IBT3_9SPHI</name>
<keyword evidence="5" id="KW-1185">Reference proteome</keyword>
<proteinExistence type="predicted"/>
<dbReference type="SUPFAM" id="SSF49313">
    <property type="entry name" value="Cadherin-like"/>
    <property type="match status" value="4"/>
</dbReference>
<dbReference type="Gene3D" id="2.60.40.10">
    <property type="entry name" value="Immunoglobulins"/>
    <property type="match status" value="3"/>
</dbReference>
<dbReference type="InterPro" id="IPR015919">
    <property type="entry name" value="Cadherin-like_sf"/>
</dbReference>
<feature type="signal peptide" evidence="2">
    <location>
        <begin position="1"/>
        <end position="29"/>
    </location>
</feature>
<dbReference type="EMBL" id="SNWM01000008">
    <property type="protein sequence ID" value="TDO19066.1"/>
    <property type="molecule type" value="Genomic_DNA"/>
</dbReference>
<dbReference type="InterPro" id="IPR032812">
    <property type="entry name" value="SbsA_Ig"/>
</dbReference>
<dbReference type="SUPFAM" id="SSF110296">
    <property type="entry name" value="Oligoxyloglucan reducing end-specific cellobiohydrolase"/>
    <property type="match status" value="1"/>
</dbReference>
<dbReference type="InterPro" id="IPR058667">
    <property type="entry name" value="DUF6242_C"/>
</dbReference>
<keyword evidence="1 2" id="KW-0732">Signal</keyword>
<organism evidence="4 5">
    <name type="scientific">Pedobacter duraquae</name>
    <dbReference type="NCBI Taxonomy" id="425511"/>
    <lineage>
        <taxon>Bacteria</taxon>
        <taxon>Pseudomonadati</taxon>
        <taxon>Bacteroidota</taxon>
        <taxon>Sphingobacteriia</taxon>
        <taxon>Sphingobacteriales</taxon>
        <taxon>Sphingobacteriaceae</taxon>
        <taxon>Pedobacter</taxon>
    </lineage>
</organism>
<comment type="caution">
    <text evidence="4">The sequence shown here is derived from an EMBL/GenBank/DDBJ whole genome shotgun (WGS) entry which is preliminary data.</text>
</comment>
<reference evidence="4 5" key="1">
    <citation type="submission" date="2019-03" db="EMBL/GenBank/DDBJ databases">
        <title>Genomic Encyclopedia of Archaeal and Bacterial Type Strains, Phase II (KMG-II): from individual species to whole genera.</title>
        <authorList>
            <person name="Goeker M."/>
        </authorList>
    </citation>
    <scope>NUCLEOTIDE SEQUENCE [LARGE SCALE GENOMIC DNA]</scope>
    <source>
        <strain evidence="4 5">DSM 19034</strain>
    </source>
</reference>
<dbReference type="InterPro" id="IPR014755">
    <property type="entry name" value="Cu-Rt/internalin_Ig-like"/>
</dbReference>
<dbReference type="GO" id="GO:0005509">
    <property type="term" value="F:calcium ion binding"/>
    <property type="evidence" value="ECO:0007669"/>
    <property type="project" value="InterPro"/>
</dbReference>
<evidence type="ECO:0000256" key="2">
    <source>
        <dbReference type="SAM" id="SignalP"/>
    </source>
</evidence>
<dbReference type="Pfam" id="PF19078">
    <property type="entry name" value="Big_12"/>
    <property type="match status" value="1"/>
</dbReference>
<dbReference type="PROSITE" id="PS50268">
    <property type="entry name" value="CADHERIN_2"/>
    <property type="match status" value="1"/>
</dbReference>
<dbReference type="Gene3D" id="3.30.160.710">
    <property type="match status" value="1"/>
</dbReference>
<evidence type="ECO:0000259" key="3">
    <source>
        <dbReference type="PROSITE" id="PS50268"/>
    </source>
</evidence>
<dbReference type="GO" id="GO:0016020">
    <property type="term" value="C:membrane"/>
    <property type="evidence" value="ECO:0007669"/>
    <property type="project" value="InterPro"/>
</dbReference>
<dbReference type="CDD" id="cd11304">
    <property type="entry name" value="Cadherin_repeat"/>
    <property type="match status" value="1"/>
</dbReference>
<feature type="chain" id="PRO_5020574387" evidence="2">
    <location>
        <begin position="30"/>
        <end position="3058"/>
    </location>
</feature>
<dbReference type="GO" id="GO:0007156">
    <property type="term" value="P:homophilic cell adhesion via plasma membrane adhesion molecules"/>
    <property type="evidence" value="ECO:0007669"/>
    <property type="project" value="InterPro"/>
</dbReference>
<dbReference type="SUPFAM" id="SSF63829">
    <property type="entry name" value="Calcium-dependent phosphotriesterase"/>
    <property type="match status" value="1"/>
</dbReference>
<dbReference type="InterPro" id="IPR013783">
    <property type="entry name" value="Ig-like_fold"/>
</dbReference>
<dbReference type="InterPro" id="IPR006644">
    <property type="entry name" value="Cadg"/>
</dbReference>
<dbReference type="InterPro" id="IPR041286">
    <property type="entry name" value="MBG_2"/>
</dbReference>
<dbReference type="RefSeq" id="WP_133559277.1">
    <property type="nucleotide sequence ID" value="NZ_SNWM01000008.1"/>
</dbReference>
<dbReference type="Gene3D" id="2.60.40.1220">
    <property type="match status" value="1"/>
</dbReference>
<dbReference type="InterPro" id="IPR002126">
    <property type="entry name" value="Cadherin-like_dom"/>
</dbReference>
<dbReference type="Pfam" id="PF05345">
    <property type="entry name" value="He_PIG"/>
    <property type="match status" value="2"/>
</dbReference>
<dbReference type="Pfam" id="PF13205">
    <property type="entry name" value="Big_5"/>
    <property type="match status" value="2"/>
</dbReference>
<accession>A0A4R6IBT3</accession>